<sequence>MYNPSLLFILTFVSHEQKEVIMPLTTRIMLRASSLASVARRAALVSSASTSSRFAATRAYSAQPNRSSGGGTGSTLLIAALAAGAGAAGYHYYVQNEGSTLPKVASAKSAGAASSKATEPLDYQKVYNAIAELLEDDNYDDGSYGPVFLRLAWHASGTFDKTAKNGGSHAATMRFKSEAGHAANAGLAIARERLNRVKDRFPQISYGDLWTLAGVCAVQEMGGPIIKWKSGRVDGEEDHCPPDGRLPDASRPDPQHSKDIFYKMGFTDQEIVALIGAHALGRCHKDRSGFDGPWTASPTVFTNTFFTELLGRKWVERKWDGPKQYEDKESQSLMMLPADMAILKDKEFKKWVEIYAKDEKRFFDDFAAACAKLFELGCKFEDNARVYEFKPTNA</sequence>
<comment type="caution">
    <text evidence="16">The sequence shown here is derived from an EMBL/GenBank/DDBJ whole genome shotgun (WGS) entry which is preliminary data.</text>
</comment>
<keyword evidence="8" id="KW-0809">Transit peptide</keyword>
<evidence type="ECO:0000256" key="4">
    <source>
        <dbReference type="ARBA" id="ARBA00005997"/>
    </source>
</evidence>
<comment type="function">
    <text evidence="1">Destroys radicals which are normally produced within the cells and which are toxic to biological systems.</text>
</comment>
<evidence type="ECO:0000256" key="9">
    <source>
        <dbReference type="ARBA" id="ARBA00023002"/>
    </source>
</evidence>
<dbReference type="CDD" id="cd00691">
    <property type="entry name" value="ascorbate_peroxidase"/>
    <property type="match status" value="1"/>
</dbReference>
<dbReference type="Pfam" id="PF00141">
    <property type="entry name" value="peroxidase"/>
    <property type="match status" value="1"/>
</dbReference>
<proteinExistence type="inferred from homology"/>
<keyword evidence="9 13" id="KW-0560">Oxidoreductase</keyword>
<dbReference type="Proteomes" id="UP000717515">
    <property type="component" value="Unassembled WGS sequence"/>
</dbReference>
<dbReference type="PANTHER" id="PTHR31356">
    <property type="entry name" value="THYLAKOID LUMENAL 29 KDA PROTEIN, CHLOROPLASTIC-RELATED"/>
    <property type="match status" value="1"/>
</dbReference>
<keyword evidence="11" id="KW-0496">Mitochondrion</keyword>
<dbReference type="AlphaFoldDB" id="A0A9P7ZZZ7"/>
<dbReference type="FunFam" id="1.10.520.10:FF:000005">
    <property type="entry name" value="Cytochrome c peroxidase"/>
    <property type="match status" value="1"/>
</dbReference>
<comment type="similarity">
    <text evidence="4">Belongs to the peroxidase family. Cytochrome c peroxidase subfamily.</text>
</comment>
<dbReference type="GO" id="GO:0005759">
    <property type="term" value="C:mitochondrial matrix"/>
    <property type="evidence" value="ECO:0007669"/>
    <property type="project" value="UniProtKB-SubCell"/>
</dbReference>
<dbReference type="Gene3D" id="1.10.420.10">
    <property type="entry name" value="Peroxidase, domain 2"/>
    <property type="match status" value="1"/>
</dbReference>
<dbReference type="EC" id="1.11.1.-" evidence="13"/>
<dbReference type="PRINTS" id="PR00459">
    <property type="entry name" value="ASPEROXIDASE"/>
</dbReference>
<evidence type="ECO:0000256" key="13">
    <source>
        <dbReference type="RuleBase" id="RU363051"/>
    </source>
</evidence>
<dbReference type="InterPro" id="IPR044831">
    <property type="entry name" value="Ccp1-like"/>
</dbReference>
<evidence type="ECO:0000256" key="7">
    <source>
        <dbReference type="ARBA" id="ARBA00022723"/>
    </source>
</evidence>
<dbReference type="PROSITE" id="PS00436">
    <property type="entry name" value="PEROXIDASE_2"/>
    <property type="match status" value="1"/>
</dbReference>
<dbReference type="InterPro" id="IPR010255">
    <property type="entry name" value="Haem_peroxidase_sf"/>
</dbReference>
<dbReference type="InterPro" id="IPR019793">
    <property type="entry name" value="Peroxidases_heam-ligand_BS"/>
</dbReference>
<dbReference type="GO" id="GO:0042744">
    <property type="term" value="P:hydrogen peroxide catabolic process"/>
    <property type="evidence" value="ECO:0007669"/>
    <property type="project" value="TreeGrafter"/>
</dbReference>
<comment type="subcellular location">
    <subcellularLocation>
        <location evidence="3">Mitochondrion intermembrane space</location>
    </subcellularLocation>
    <subcellularLocation>
        <location evidence="2">Mitochondrion matrix</location>
    </subcellularLocation>
</comment>
<accession>A0A9P7ZZZ7</accession>
<dbReference type="GO" id="GO:0004130">
    <property type="term" value="F:cytochrome-c peroxidase activity"/>
    <property type="evidence" value="ECO:0007669"/>
    <property type="project" value="UniProtKB-EC"/>
</dbReference>
<evidence type="ECO:0000256" key="12">
    <source>
        <dbReference type="ARBA" id="ARBA00049265"/>
    </source>
</evidence>
<reference evidence="16" key="1">
    <citation type="submission" date="2021-07" db="EMBL/GenBank/DDBJ databases">
        <title>Draft genome of Mortierella alpina, strain LL118, isolated from an aspen leaf litter sample.</title>
        <authorList>
            <person name="Yang S."/>
            <person name="Vinatzer B.A."/>
        </authorList>
    </citation>
    <scope>NUCLEOTIDE SEQUENCE</scope>
    <source>
        <strain evidence="16">LL118</strain>
    </source>
</reference>
<feature type="domain" description="Plant heme peroxidase family profile" evidence="15">
    <location>
        <begin position="129"/>
        <end position="394"/>
    </location>
</feature>
<name>A0A9P7ZZZ7_MORAP</name>
<dbReference type="FunFam" id="1.10.420.10:FF:000009">
    <property type="entry name" value="Ascorbate peroxidase"/>
    <property type="match status" value="1"/>
</dbReference>
<evidence type="ECO:0000256" key="2">
    <source>
        <dbReference type="ARBA" id="ARBA00004305"/>
    </source>
</evidence>
<evidence type="ECO:0000256" key="5">
    <source>
        <dbReference type="ARBA" id="ARBA00022559"/>
    </source>
</evidence>
<evidence type="ECO:0000256" key="3">
    <source>
        <dbReference type="ARBA" id="ARBA00004569"/>
    </source>
</evidence>
<evidence type="ECO:0000256" key="11">
    <source>
        <dbReference type="ARBA" id="ARBA00023128"/>
    </source>
</evidence>
<evidence type="ECO:0000256" key="1">
    <source>
        <dbReference type="ARBA" id="ARBA00003917"/>
    </source>
</evidence>
<dbReference type="PROSITE" id="PS00435">
    <property type="entry name" value="PEROXIDASE_1"/>
    <property type="match status" value="1"/>
</dbReference>
<dbReference type="InterPro" id="IPR002016">
    <property type="entry name" value="Haem_peroxidase"/>
</dbReference>
<dbReference type="GO" id="GO:0034599">
    <property type="term" value="P:cellular response to oxidative stress"/>
    <property type="evidence" value="ECO:0007669"/>
    <property type="project" value="InterPro"/>
</dbReference>
<evidence type="ECO:0000256" key="14">
    <source>
        <dbReference type="SAM" id="MobiDB-lite"/>
    </source>
</evidence>
<dbReference type="InterPro" id="IPR019794">
    <property type="entry name" value="Peroxidases_AS"/>
</dbReference>
<keyword evidence="6" id="KW-0349">Heme</keyword>
<dbReference type="SUPFAM" id="SSF48113">
    <property type="entry name" value="Heme-dependent peroxidases"/>
    <property type="match status" value="1"/>
</dbReference>
<gene>
    <name evidence="16" type="ORF">KVV02_008061</name>
</gene>
<protein>
    <recommendedName>
        <fullName evidence="13">Peroxidase</fullName>
        <ecNumber evidence="13">1.11.1.-</ecNumber>
    </recommendedName>
</protein>
<dbReference type="InterPro" id="IPR002207">
    <property type="entry name" value="Peroxidase_I"/>
</dbReference>
<dbReference type="PANTHER" id="PTHR31356:SF58">
    <property type="entry name" value="CYTOCHROME C PEROXIDASE, MITOCHONDRIAL"/>
    <property type="match status" value="1"/>
</dbReference>
<evidence type="ECO:0000313" key="16">
    <source>
        <dbReference type="EMBL" id="KAG9320295.1"/>
    </source>
</evidence>
<evidence type="ECO:0000256" key="8">
    <source>
        <dbReference type="ARBA" id="ARBA00022946"/>
    </source>
</evidence>
<dbReference type="GO" id="GO:0000302">
    <property type="term" value="P:response to reactive oxygen species"/>
    <property type="evidence" value="ECO:0007669"/>
    <property type="project" value="TreeGrafter"/>
</dbReference>
<dbReference type="GO" id="GO:0005758">
    <property type="term" value="C:mitochondrial intermembrane space"/>
    <property type="evidence" value="ECO:0007669"/>
    <property type="project" value="UniProtKB-SubCell"/>
</dbReference>
<dbReference type="PRINTS" id="PR00458">
    <property type="entry name" value="PEROXIDASE"/>
</dbReference>
<dbReference type="GO" id="GO:0046872">
    <property type="term" value="F:metal ion binding"/>
    <property type="evidence" value="ECO:0007669"/>
    <property type="project" value="UniProtKB-UniRule"/>
</dbReference>
<dbReference type="PROSITE" id="PS50873">
    <property type="entry name" value="PEROXIDASE_4"/>
    <property type="match status" value="1"/>
</dbReference>
<dbReference type="GO" id="GO:0020037">
    <property type="term" value="F:heme binding"/>
    <property type="evidence" value="ECO:0007669"/>
    <property type="project" value="UniProtKB-UniRule"/>
</dbReference>
<comment type="catalytic activity">
    <reaction evidence="12">
        <text>2 Fe(II)-[cytochrome c] + H2O2 + 2 H(+) = 2 Fe(III)-[cytochrome c] + 2 H2O</text>
        <dbReference type="Rhea" id="RHEA:16581"/>
        <dbReference type="Rhea" id="RHEA-COMP:10350"/>
        <dbReference type="Rhea" id="RHEA-COMP:14399"/>
        <dbReference type="ChEBI" id="CHEBI:15377"/>
        <dbReference type="ChEBI" id="CHEBI:15378"/>
        <dbReference type="ChEBI" id="CHEBI:16240"/>
        <dbReference type="ChEBI" id="CHEBI:29033"/>
        <dbReference type="ChEBI" id="CHEBI:29034"/>
        <dbReference type="EC" id="1.11.1.5"/>
    </reaction>
</comment>
<feature type="region of interest" description="Disordered" evidence="14">
    <location>
        <begin position="231"/>
        <end position="254"/>
    </location>
</feature>
<evidence type="ECO:0000313" key="17">
    <source>
        <dbReference type="Proteomes" id="UP000717515"/>
    </source>
</evidence>
<keyword evidence="10" id="KW-0408">Iron</keyword>
<keyword evidence="7" id="KW-0479">Metal-binding</keyword>
<evidence type="ECO:0000256" key="10">
    <source>
        <dbReference type="ARBA" id="ARBA00023004"/>
    </source>
</evidence>
<organism evidence="16 17">
    <name type="scientific">Mortierella alpina</name>
    <name type="common">Oleaginous fungus</name>
    <name type="synonym">Mortierella renispora</name>
    <dbReference type="NCBI Taxonomy" id="64518"/>
    <lineage>
        <taxon>Eukaryota</taxon>
        <taxon>Fungi</taxon>
        <taxon>Fungi incertae sedis</taxon>
        <taxon>Mucoromycota</taxon>
        <taxon>Mortierellomycotina</taxon>
        <taxon>Mortierellomycetes</taxon>
        <taxon>Mortierellales</taxon>
        <taxon>Mortierellaceae</taxon>
        <taxon>Mortierella</taxon>
    </lineage>
</organism>
<dbReference type="EMBL" id="JAIFTL010000305">
    <property type="protein sequence ID" value="KAG9320295.1"/>
    <property type="molecule type" value="Genomic_DNA"/>
</dbReference>
<evidence type="ECO:0000256" key="6">
    <source>
        <dbReference type="ARBA" id="ARBA00022617"/>
    </source>
</evidence>
<keyword evidence="5 13" id="KW-0575">Peroxidase</keyword>
<evidence type="ECO:0000259" key="15">
    <source>
        <dbReference type="PROSITE" id="PS50873"/>
    </source>
</evidence>
<dbReference type="Gene3D" id="1.10.520.10">
    <property type="match status" value="1"/>
</dbReference>